<dbReference type="PATRIC" id="fig|1423.134.peg.3859"/>
<protein>
    <submittedName>
        <fullName evidence="1">Uncharacterized protein</fullName>
    </submittedName>
</protein>
<dbReference type="AlphaFoldDB" id="A0A0D1KX91"/>
<gene>
    <name evidence="1" type="ORF">SC09_Contig17orf00603</name>
</gene>
<proteinExistence type="predicted"/>
<comment type="caution">
    <text evidence="1">The sequence shown here is derived from an EMBL/GenBank/DDBJ whole genome shotgun (WGS) entry which is preliminary data.</text>
</comment>
<organism evidence="1 2">
    <name type="scientific">Bacillus subtilis</name>
    <dbReference type="NCBI Taxonomy" id="1423"/>
    <lineage>
        <taxon>Bacteria</taxon>
        <taxon>Bacillati</taxon>
        <taxon>Bacillota</taxon>
        <taxon>Bacilli</taxon>
        <taxon>Bacillales</taxon>
        <taxon>Bacillaceae</taxon>
        <taxon>Bacillus</taxon>
    </lineage>
</organism>
<dbReference type="Proteomes" id="UP000032247">
    <property type="component" value="Unassembled WGS sequence"/>
</dbReference>
<reference evidence="1 2" key="1">
    <citation type="submission" date="2014-12" db="EMBL/GenBank/DDBJ databases">
        <title>Comparative genome analysis of Bacillus coagulans HM-08, Clostridium butyricum HM-68, Bacillus subtilis HM-66 and Bacillus licheniformis BL-09.</title>
        <authorList>
            <person name="Zhang H."/>
        </authorList>
    </citation>
    <scope>NUCLEOTIDE SEQUENCE [LARGE SCALE GENOMIC DNA]</scope>
    <source>
        <strain evidence="1 2">HM-66</strain>
    </source>
</reference>
<dbReference type="EMBL" id="JXBC01000001">
    <property type="protein sequence ID" value="KIU13365.1"/>
    <property type="molecule type" value="Genomic_DNA"/>
</dbReference>
<sequence>MPKLLLFMLLKTGLDELNPALKHKIQREKPQIVSVHQYKTYRECV</sequence>
<accession>A0A0D1KX91</accession>
<name>A0A0D1KX91_BACIU</name>
<evidence type="ECO:0000313" key="2">
    <source>
        <dbReference type="Proteomes" id="UP000032247"/>
    </source>
</evidence>
<evidence type="ECO:0000313" key="1">
    <source>
        <dbReference type="EMBL" id="KIU13365.1"/>
    </source>
</evidence>